<reference evidence="5 6" key="1">
    <citation type="submission" date="2024-03" db="EMBL/GenBank/DDBJ databases">
        <title>Aquirufa genome sequencing.</title>
        <authorList>
            <person name="Pitt A."/>
            <person name="Hahn M.W."/>
        </authorList>
    </citation>
    <scope>NUCLEOTIDE SEQUENCE [LARGE SCALE GENOMIC DNA]</scope>
    <source>
        <strain evidence="5 6">OSTEICH-129V</strain>
    </source>
</reference>
<sequence length="565" mass="64858">MRAILLILFCLLANIPFVDAQKKGVLSPAKQEELMAEGMRYYTKGDYEEAILVWESMLPYVKQEAALYFYLAKSHVALAKPALALPHAKKANELSPYSLDYGLFYSELLMQERRFDEMIACLRQLSQYDESQPDVNLLLAQAYLFNEQGDLALEALEKANRWVGEYPEIIRTKQFILLKKKRLLDALNLGAQLMEQEEGETLFSWDQMDVAWELSQGDSLRAAYQRLSERFPSEGQIPLLLTHVFLQTKDFGAALGQLHAASEDRSLYPEMISQVALKVFELIDTKEKWSAALDVTQHFIQMYPEEPRFLAIRGDLQVSAQDFTSGLASYLQAARLGKSKLEVWARIIQLDFELNAIDSAIVHAQEALVLWPTHGFFHFQKGFGQYIKGDLKGSLVSLELAKSNLKSEDAWDVQLFSILGDVYQAQKRYRDSEKSFDYVLRKQPEDEHVLNNYSYYLSLRKERLEEAAAMSKKLVQKFPTNGTYLDTYAWVLYQQGFYTEALVYLELAVADKDPAGATVWEHLGDTLYQLKRIEDAVVAWKHAKKLVGENLILDKKIEMKRIIEN</sequence>
<proteinExistence type="predicted"/>
<name>A0ABW6DCB3_9BACT</name>
<keyword evidence="2 3" id="KW-0802">TPR repeat</keyword>
<dbReference type="InterPro" id="IPR019734">
    <property type="entry name" value="TPR_rpt"/>
</dbReference>
<evidence type="ECO:0000256" key="3">
    <source>
        <dbReference type="PROSITE-ProRule" id="PRU00339"/>
    </source>
</evidence>
<evidence type="ECO:0000313" key="6">
    <source>
        <dbReference type="Proteomes" id="UP001598138"/>
    </source>
</evidence>
<dbReference type="InterPro" id="IPR051685">
    <property type="entry name" value="Ycf3/AcsC/BcsC/TPR_MFPF"/>
</dbReference>
<dbReference type="PANTHER" id="PTHR44943:SF8">
    <property type="entry name" value="TPR REPEAT-CONTAINING PROTEIN MJ0263"/>
    <property type="match status" value="1"/>
</dbReference>
<gene>
    <name evidence="5" type="ORF">U0R10_00525</name>
</gene>
<keyword evidence="4" id="KW-0732">Signal</keyword>
<dbReference type="PANTHER" id="PTHR44943">
    <property type="entry name" value="CELLULOSE SYNTHASE OPERON PROTEIN C"/>
    <property type="match status" value="1"/>
</dbReference>
<feature type="chain" id="PRO_5046637480" evidence="4">
    <location>
        <begin position="21"/>
        <end position="565"/>
    </location>
</feature>
<evidence type="ECO:0000256" key="4">
    <source>
        <dbReference type="SAM" id="SignalP"/>
    </source>
</evidence>
<accession>A0ABW6DCB3</accession>
<dbReference type="PROSITE" id="PS50005">
    <property type="entry name" value="TPR"/>
    <property type="match status" value="1"/>
</dbReference>
<comment type="caution">
    <text evidence="5">The sequence shown here is derived from an EMBL/GenBank/DDBJ whole genome shotgun (WGS) entry which is preliminary data.</text>
</comment>
<feature type="signal peptide" evidence="4">
    <location>
        <begin position="1"/>
        <end position="20"/>
    </location>
</feature>
<dbReference type="InterPro" id="IPR011990">
    <property type="entry name" value="TPR-like_helical_dom_sf"/>
</dbReference>
<dbReference type="Pfam" id="PF13432">
    <property type="entry name" value="TPR_16"/>
    <property type="match status" value="2"/>
</dbReference>
<dbReference type="Proteomes" id="UP001598138">
    <property type="component" value="Unassembled WGS sequence"/>
</dbReference>
<dbReference type="EMBL" id="JBBKXZ010000001">
    <property type="protein sequence ID" value="MFD3393093.1"/>
    <property type="molecule type" value="Genomic_DNA"/>
</dbReference>
<dbReference type="RefSeq" id="WP_377981722.1">
    <property type="nucleotide sequence ID" value="NZ_JBBKXZ010000001.1"/>
</dbReference>
<evidence type="ECO:0000256" key="1">
    <source>
        <dbReference type="ARBA" id="ARBA00022737"/>
    </source>
</evidence>
<keyword evidence="1" id="KW-0677">Repeat</keyword>
<organism evidence="5 6">
    <name type="scientific">Aquirufa avitistagni</name>
    <dbReference type="NCBI Taxonomy" id="3104728"/>
    <lineage>
        <taxon>Bacteria</taxon>
        <taxon>Pseudomonadati</taxon>
        <taxon>Bacteroidota</taxon>
        <taxon>Cytophagia</taxon>
        <taxon>Cytophagales</taxon>
        <taxon>Flectobacillaceae</taxon>
        <taxon>Aquirufa</taxon>
    </lineage>
</organism>
<dbReference type="Gene3D" id="1.25.40.10">
    <property type="entry name" value="Tetratricopeptide repeat domain"/>
    <property type="match status" value="3"/>
</dbReference>
<feature type="repeat" description="TPR" evidence="3">
    <location>
        <begin position="413"/>
        <end position="446"/>
    </location>
</feature>
<protein>
    <submittedName>
        <fullName evidence="5">Tetratricopeptide repeat protein</fullName>
    </submittedName>
</protein>
<dbReference type="SMART" id="SM00028">
    <property type="entry name" value="TPR"/>
    <property type="match status" value="4"/>
</dbReference>
<keyword evidence="6" id="KW-1185">Reference proteome</keyword>
<dbReference type="Pfam" id="PF04733">
    <property type="entry name" value="Coatomer_E"/>
    <property type="match status" value="1"/>
</dbReference>
<evidence type="ECO:0000256" key="2">
    <source>
        <dbReference type="ARBA" id="ARBA00022803"/>
    </source>
</evidence>
<evidence type="ECO:0000313" key="5">
    <source>
        <dbReference type="EMBL" id="MFD3393093.1"/>
    </source>
</evidence>
<dbReference type="SUPFAM" id="SSF48452">
    <property type="entry name" value="TPR-like"/>
    <property type="match status" value="2"/>
</dbReference>